<dbReference type="Proteomes" id="UP000242146">
    <property type="component" value="Unassembled WGS sequence"/>
</dbReference>
<accession>A0A1X2GYD8</accession>
<evidence type="ECO:0000313" key="3">
    <source>
        <dbReference type="EMBL" id="ORX63108.1"/>
    </source>
</evidence>
<dbReference type="EMBL" id="MCGT01000001">
    <property type="protein sequence ID" value="ORX63108.1"/>
    <property type="molecule type" value="Genomic_DNA"/>
</dbReference>
<dbReference type="SUPFAM" id="SSF50729">
    <property type="entry name" value="PH domain-like"/>
    <property type="match status" value="1"/>
</dbReference>
<organism evidence="3 4">
    <name type="scientific">Hesseltinella vesiculosa</name>
    <dbReference type="NCBI Taxonomy" id="101127"/>
    <lineage>
        <taxon>Eukaryota</taxon>
        <taxon>Fungi</taxon>
        <taxon>Fungi incertae sedis</taxon>
        <taxon>Mucoromycota</taxon>
        <taxon>Mucoromycotina</taxon>
        <taxon>Mucoromycetes</taxon>
        <taxon>Mucorales</taxon>
        <taxon>Cunninghamellaceae</taxon>
        <taxon>Hesseltinella</taxon>
    </lineage>
</organism>
<evidence type="ECO:0000313" key="4">
    <source>
        <dbReference type="Proteomes" id="UP000242146"/>
    </source>
</evidence>
<proteinExistence type="predicted"/>
<feature type="compositionally biased region" description="Polar residues" evidence="1">
    <location>
        <begin position="54"/>
        <end position="66"/>
    </location>
</feature>
<evidence type="ECO:0000259" key="2">
    <source>
        <dbReference type="PROSITE" id="PS50003"/>
    </source>
</evidence>
<dbReference type="InterPro" id="IPR011993">
    <property type="entry name" value="PH-like_dom_sf"/>
</dbReference>
<feature type="region of interest" description="Disordered" evidence="1">
    <location>
        <begin position="21"/>
        <end position="40"/>
    </location>
</feature>
<dbReference type="AlphaFoldDB" id="A0A1X2GYD8"/>
<dbReference type="OrthoDB" id="185175at2759"/>
<sequence>MFPDNNESGIIDTMVFIPTSSSPSLNSDTTKPDLATSPNLLSRTLMTNDIRQSAPTSLRHSMVSQYSSSNTSASNSTHRHSFASSLDVPSDPDDAQSRRWSAESCSWEHVLSQGSTPTSSASLQPSSRYLLSGAVSSTHRRHQELQRFIPTASNVLPLTTHPLQERRIKSLSDPFVDNTMPLLVLAPRPAPLPPSVSSSISGGCNKSNRLSMLSTSTQNTYFATDPTSPTLSFDQHDPWCVCVKAALDNALCHNWLYRYEPPSFALARSWKRRMVVLVDRSVYVFKNNKPTCPIRDHFLLTDDTLIFVTEAFKKGCVIEMRKPLCRWYLRCDSVDQMKTWLTTLKKLVACLKLNVTGPLTPSLLDSMVLTDDARLLIHHQPSTSSPLLSRSATARHSILSQPTPSVSSGLATLHPLHTNSSIHSHRPLPSASTRRAPGYKRASTPVFSSPPSSSKRQSLAQIPDWEKSLPPQLPPPTSTPPPLPPTASHSNHPLSPVSEVDKLSLA</sequence>
<dbReference type="PROSITE" id="PS50003">
    <property type="entry name" value="PH_DOMAIN"/>
    <property type="match status" value="1"/>
</dbReference>
<protein>
    <recommendedName>
        <fullName evidence="2">PH domain-containing protein</fullName>
    </recommendedName>
</protein>
<dbReference type="SMART" id="SM00233">
    <property type="entry name" value="PH"/>
    <property type="match status" value="1"/>
</dbReference>
<dbReference type="STRING" id="101127.A0A1X2GYD8"/>
<dbReference type="CDD" id="cd00821">
    <property type="entry name" value="PH"/>
    <property type="match status" value="1"/>
</dbReference>
<gene>
    <name evidence="3" type="ORF">DM01DRAFT_1331185</name>
</gene>
<comment type="caution">
    <text evidence="3">The sequence shown here is derived from an EMBL/GenBank/DDBJ whole genome shotgun (WGS) entry which is preliminary data.</text>
</comment>
<feature type="region of interest" description="Disordered" evidence="1">
    <location>
        <begin position="54"/>
        <end position="99"/>
    </location>
</feature>
<reference evidence="3 4" key="1">
    <citation type="submission" date="2016-07" db="EMBL/GenBank/DDBJ databases">
        <title>Pervasive Adenine N6-methylation of Active Genes in Fungi.</title>
        <authorList>
            <consortium name="DOE Joint Genome Institute"/>
            <person name="Mondo S.J."/>
            <person name="Dannebaum R.O."/>
            <person name="Kuo R.C."/>
            <person name="Labutti K."/>
            <person name="Haridas S."/>
            <person name="Kuo A."/>
            <person name="Salamov A."/>
            <person name="Ahrendt S.R."/>
            <person name="Lipzen A."/>
            <person name="Sullivan W."/>
            <person name="Andreopoulos W.B."/>
            <person name="Clum A."/>
            <person name="Lindquist E."/>
            <person name="Daum C."/>
            <person name="Ramamoorthy G.K."/>
            <person name="Gryganskyi A."/>
            <person name="Culley D."/>
            <person name="Magnuson J.K."/>
            <person name="James T.Y."/>
            <person name="O'Malley M.A."/>
            <person name="Stajich J.E."/>
            <person name="Spatafora J.W."/>
            <person name="Visel A."/>
            <person name="Grigoriev I.V."/>
        </authorList>
    </citation>
    <scope>NUCLEOTIDE SEQUENCE [LARGE SCALE GENOMIC DNA]</scope>
    <source>
        <strain evidence="3 4">NRRL 3301</strain>
    </source>
</reference>
<dbReference type="Pfam" id="PF00169">
    <property type="entry name" value="PH"/>
    <property type="match status" value="1"/>
</dbReference>
<feature type="compositionally biased region" description="Low complexity" evidence="1">
    <location>
        <begin position="67"/>
        <end position="76"/>
    </location>
</feature>
<name>A0A1X2GYD8_9FUNG</name>
<evidence type="ECO:0000256" key="1">
    <source>
        <dbReference type="SAM" id="MobiDB-lite"/>
    </source>
</evidence>
<dbReference type="Gene3D" id="2.30.29.30">
    <property type="entry name" value="Pleckstrin-homology domain (PH domain)/Phosphotyrosine-binding domain (PTB)"/>
    <property type="match status" value="1"/>
</dbReference>
<feature type="region of interest" description="Disordered" evidence="1">
    <location>
        <begin position="399"/>
        <end position="506"/>
    </location>
</feature>
<feature type="compositionally biased region" description="Polar residues" evidence="1">
    <location>
        <begin position="399"/>
        <end position="410"/>
    </location>
</feature>
<keyword evidence="4" id="KW-1185">Reference proteome</keyword>
<feature type="domain" description="PH" evidence="2">
    <location>
        <begin position="249"/>
        <end position="349"/>
    </location>
</feature>
<dbReference type="InterPro" id="IPR001849">
    <property type="entry name" value="PH_domain"/>
</dbReference>
<feature type="compositionally biased region" description="Pro residues" evidence="1">
    <location>
        <begin position="471"/>
        <end position="485"/>
    </location>
</feature>